<feature type="disulfide bond" evidence="1">
    <location>
        <begin position="311"/>
        <end position="329"/>
    </location>
</feature>
<keyword evidence="2" id="KW-1133">Transmembrane helix</keyword>
<keyword evidence="4" id="KW-1185">Reference proteome</keyword>
<dbReference type="GO" id="GO:0046642">
    <property type="term" value="P:negative regulation of alpha-beta T cell proliferation"/>
    <property type="evidence" value="ECO:0007669"/>
    <property type="project" value="TreeGrafter"/>
</dbReference>
<dbReference type="GO" id="GO:2000406">
    <property type="term" value="P:positive regulation of T cell migration"/>
    <property type="evidence" value="ECO:0007669"/>
    <property type="project" value="TreeGrafter"/>
</dbReference>
<dbReference type="GeneID" id="103369396"/>
<feature type="transmembrane region" description="Helical" evidence="2">
    <location>
        <begin position="121"/>
        <end position="142"/>
    </location>
</feature>
<keyword evidence="2" id="KW-0472">Membrane</keyword>
<dbReference type="PROSITE" id="PS50050">
    <property type="entry name" value="TNFR_NGFR_2"/>
    <property type="match status" value="1"/>
</dbReference>
<dbReference type="Gene3D" id="2.10.50.10">
    <property type="entry name" value="Tumor Necrosis Factor Receptor, subunit A, domain 2"/>
    <property type="match status" value="5"/>
</dbReference>
<dbReference type="AlphaFoldDB" id="A0A9Y4NFJ6"/>
<keyword evidence="2" id="KW-0812">Transmembrane</keyword>
<organism evidence="4 5">
    <name type="scientific">Stegastes partitus</name>
    <name type="common">bicolor damselfish</name>
    <dbReference type="NCBI Taxonomy" id="144197"/>
    <lineage>
        <taxon>Eukaryota</taxon>
        <taxon>Metazoa</taxon>
        <taxon>Chordata</taxon>
        <taxon>Craniata</taxon>
        <taxon>Vertebrata</taxon>
        <taxon>Euteleostomi</taxon>
        <taxon>Actinopterygii</taxon>
        <taxon>Neopterygii</taxon>
        <taxon>Teleostei</taxon>
        <taxon>Neoteleostei</taxon>
        <taxon>Acanthomorphata</taxon>
        <taxon>Ovalentaria</taxon>
        <taxon>Pomacentridae</taxon>
        <taxon>Stegastes</taxon>
    </lineage>
</organism>
<keyword evidence="1" id="KW-1015">Disulfide bond</keyword>
<proteinExistence type="predicted"/>
<dbReference type="CDD" id="cd13405">
    <property type="entry name" value="TNFRSF14_teleost"/>
    <property type="match status" value="1"/>
</dbReference>
<name>A0A9Y4NFJ6_9TELE</name>
<dbReference type="GO" id="GO:0009897">
    <property type="term" value="C:external side of plasma membrane"/>
    <property type="evidence" value="ECO:0007669"/>
    <property type="project" value="TreeGrafter"/>
</dbReference>
<dbReference type="PANTHER" id="PTHR46838">
    <property type="entry name" value="TUMOR NECROSIS FACTOR RECEPTOR SUPERFAMILY MEMBER 14"/>
    <property type="match status" value="1"/>
</dbReference>
<dbReference type="Proteomes" id="UP000694891">
    <property type="component" value="Unplaced"/>
</dbReference>
<dbReference type="GO" id="GO:0002720">
    <property type="term" value="P:positive regulation of cytokine production involved in immune response"/>
    <property type="evidence" value="ECO:0007669"/>
    <property type="project" value="TreeGrafter"/>
</dbReference>
<evidence type="ECO:0000259" key="3">
    <source>
        <dbReference type="PROSITE" id="PS50050"/>
    </source>
</evidence>
<evidence type="ECO:0000313" key="4">
    <source>
        <dbReference type="Proteomes" id="UP000694891"/>
    </source>
</evidence>
<dbReference type="Pfam" id="PF00020">
    <property type="entry name" value="TNFR_c6"/>
    <property type="match status" value="2"/>
</dbReference>
<dbReference type="GO" id="GO:0050830">
    <property type="term" value="P:defense response to Gram-positive bacterium"/>
    <property type="evidence" value="ECO:0007669"/>
    <property type="project" value="TreeGrafter"/>
</dbReference>
<protein>
    <submittedName>
        <fullName evidence="5">Uncharacterized protein LOC103369396</fullName>
    </submittedName>
</protein>
<feature type="disulfide bond" evidence="1">
    <location>
        <begin position="288"/>
        <end position="303"/>
    </location>
</feature>
<reference evidence="5" key="1">
    <citation type="submission" date="2025-08" db="UniProtKB">
        <authorList>
            <consortium name="RefSeq"/>
        </authorList>
    </citation>
    <scope>IDENTIFICATION</scope>
</reference>
<evidence type="ECO:0000313" key="5">
    <source>
        <dbReference type="RefSeq" id="XP_008296321.1"/>
    </source>
</evidence>
<evidence type="ECO:0000256" key="1">
    <source>
        <dbReference type="PROSITE-ProRule" id="PRU00206"/>
    </source>
</evidence>
<dbReference type="SMART" id="SM00208">
    <property type="entry name" value="TNFR"/>
    <property type="match status" value="6"/>
</dbReference>
<sequence length="460" mass="49758">MYLQSFLTGSGLKVETSCTTTSDTVCEPLEGFFCFDSTENNCAAAQKHSSCQPGQYINKTGTAFTDTVCSDCSAGTFSDGTFASCQEHTQCESGNLQLIKAGTASSDAECGEESLNVPAAVIVPVLLFLLLISAGLVSFFYFKKKETCLKLGKRSSNVHREVKSRWRRIINICRLKHKPAGRQNMTPRGGPVKLRNHWEDHVHVVAKQLEDVAGDEDVRADDAEVSSVASSTREDEMDIILVKVFGGQTLPCSPDEYQIVYTCCPACPPGNLVRTHCLKDRATSCLPCTDGTFMAKATGRRQCYPCTPLNCDAGLGLKTLCTTTSDTVCEPLEGFFCIDSTENNCAAAQKHSSCQPGQYINKTGTAFTDTVCSDCSAGTFSDGTFTSCQEHTQCESVNRHLIKAGTASSDAECGEESSNVPAAVTIPVLLFLFICVGLVLFFYFKKKKAHLKLGEDDGEQ</sequence>
<feature type="repeat" description="TNFR-Cys" evidence="1">
    <location>
        <begin position="287"/>
        <end position="329"/>
    </location>
</feature>
<accession>A0A9Y4NFJ6</accession>
<dbReference type="PANTHER" id="PTHR46838:SF1">
    <property type="entry name" value="TUMOR NECROSIS FACTOR RECEPTOR SUPERFAMILY MEMBER 14"/>
    <property type="match status" value="1"/>
</dbReference>
<evidence type="ECO:0000256" key="2">
    <source>
        <dbReference type="SAM" id="Phobius"/>
    </source>
</evidence>
<gene>
    <name evidence="5" type="primary">LOC103369396</name>
</gene>
<dbReference type="CDD" id="cd00185">
    <property type="entry name" value="TNFRSF"/>
    <property type="match status" value="2"/>
</dbReference>
<dbReference type="InterPro" id="IPR001368">
    <property type="entry name" value="TNFR/NGFR_Cys_rich_reg"/>
</dbReference>
<dbReference type="SUPFAM" id="SSF57586">
    <property type="entry name" value="TNF receptor-like"/>
    <property type="match status" value="4"/>
</dbReference>
<feature type="transmembrane region" description="Helical" evidence="2">
    <location>
        <begin position="422"/>
        <end position="444"/>
    </location>
</feature>
<comment type="caution">
    <text evidence="1">Lacks conserved residue(s) required for the propagation of feature annotation.</text>
</comment>
<feature type="domain" description="TNFR-Cys" evidence="3">
    <location>
        <begin position="287"/>
        <end position="329"/>
    </location>
</feature>
<dbReference type="FunFam" id="2.10.50.10:FF:000065">
    <property type="entry name" value="TNF receptor superfamily member 14"/>
    <property type="match status" value="2"/>
</dbReference>
<dbReference type="GO" id="GO:0050829">
    <property type="term" value="P:defense response to Gram-negative bacterium"/>
    <property type="evidence" value="ECO:0007669"/>
    <property type="project" value="TreeGrafter"/>
</dbReference>
<dbReference type="RefSeq" id="XP_008296321.1">
    <property type="nucleotide sequence ID" value="XM_008298099.1"/>
</dbReference>